<dbReference type="AlphaFoldDB" id="A0A0F3H0W5"/>
<dbReference type="Proteomes" id="UP000033423">
    <property type="component" value="Unassembled WGS sequence"/>
</dbReference>
<dbReference type="EMBL" id="LACI01000004">
    <property type="protein sequence ID" value="KJU87796.1"/>
    <property type="molecule type" value="Genomic_DNA"/>
</dbReference>
<keyword evidence="1" id="KW-1133">Transmembrane helix</keyword>
<keyword evidence="3" id="KW-1185">Reference proteome</keyword>
<organism evidence="2 3">
    <name type="scientific">Candidatus Magnetobacterium bavaricum</name>
    <dbReference type="NCBI Taxonomy" id="29290"/>
    <lineage>
        <taxon>Bacteria</taxon>
        <taxon>Pseudomonadati</taxon>
        <taxon>Nitrospirota</taxon>
        <taxon>Thermodesulfovibrionia</taxon>
        <taxon>Thermodesulfovibrionales</taxon>
        <taxon>Candidatus Magnetobacteriaceae</taxon>
        <taxon>Candidatus Magnetobacterium</taxon>
    </lineage>
</organism>
<protein>
    <submittedName>
        <fullName evidence="2">Signal peptide peptidase SppA, 36K type</fullName>
    </submittedName>
</protein>
<sequence>MKKVLLFFSAIFIFIAVISVILALLTSRVTIGDKIALIKVEGIILSSVDTVKEIKKYRDDPSIKAIVLSVDSPGGAVVPSA</sequence>
<evidence type="ECO:0000313" key="2">
    <source>
        <dbReference type="EMBL" id="KJU87796.1"/>
    </source>
</evidence>
<dbReference type="SUPFAM" id="SSF52096">
    <property type="entry name" value="ClpP/crotonase"/>
    <property type="match status" value="1"/>
</dbReference>
<feature type="non-terminal residue" evidence="2">
    <location>
        <position position="81"/>
    </location>
</feature>
<reference evidence="2 3" key="1">
    <citation type="submission" date="2015-02" db="EMBL/GenBank/DDBJ databases">
        <title>Single-cell genomics of uncultivated deep-branching MTB reveals a conserved set of magnetosome genes.</title>
        <authorList>
            <person name="Kolinko S."/>
            <person name="Richter M."/>
            <person name="Glockner F.O."/>
            <person name="Brachmann A."/>
            <person name="Schuler D."/>
        </authorList>
    </citation>
    <scope>NUCLEOTIDE SEQUENCE [LARGE SCALE GENOMIC DNA]</scope>
    <source>
        <strain evidence="2">TM-1</strain>
    </source>
</reference>
<dbReference type="Gene3D" id="3.90.226.10">
    <property type="entry name" value="2-enoyl-CoA Hydratase, Chain A, domain 1"/>
    <property type="match status" value="1"/>
</dbReference>
<name>A0A0F3H0W5_9BACT</name>
<proteinExistence type="predicted"/>
<comment type="caution">
    <text evidence="2">The sequence shown here is derived from an EMBL/GenBank/DDBJ whole genome shotgun (WGS) entry which is preliminary data.</text>
</comment>
<dbReference type="InterPro" id="IPR029045">
    <property type="entry name" value="ClpP/crotonase-like_dom_sf"/>
</dbReference>
<evidence type="ECO:0000313" key="3">
    <source>
        <dbReference type="Proteomes" id="UP000033423"/>
    </source>
</evidence>
<keyword evidence="1" id="KW-0472">Membrane</keyword>
<evidence type="ECO:0000256" key="1">
    <source>
        <dbReference type="SAM" id="Phobius"/>
    </source>
</evidence>
<feature type="transmembrane region" description="Helical" evidence="1">
    <location>
        <begin position="6"/>
        <end position="25"/>
    </location>
</feature>
<gene>
    <name evidence="2" type="ORF">MBAV_000011</name>
</gene>
<keyword evidence="1" id="KW-0812">Transmembrane</keyword>
<accession>A0A0F3H0W5</accession>